<dbReference type="Proteomes" id="UP001634394">
    <property type="component" value="Unassembled WGS sequence"/>
</dbReference>
<evidence type="ECO:0000313" key="2">
    <source>
        <dbReference type="Proteomes" id="UP001634394"/>
    </source>
</evidence>
<evidence type="ECO:0000313" key="1">
    <source>
        <dbReference type="EMBL" id="KAL3852605.1"/>
    </source>
</evidence>
<comment type="caution">
    <text evidence="1">The sequence shown here is derived from an EMBL/GenBank/DDBJ whole genome shotgun (WGS) entry which is preliminary data.</text>
</comment>
<sequence>MDNPPHGMTIVKFIFCLGDIGPLNLLPGKQYKNFKDQSYFVTTPKKDFIMLDRLYGGNPGIHENYWNVDIESDDVNFTAPSLLDVNPTHNVSRLMVPKGTYLFEGYAAKKAHHNGEAWQVFIPRTVLIHLLKIQEDVTSGKELQKSKIDMYVLQCNEAQKALMHRIQDLLKHGNCLEQVPEHVRKALGKSGIISKSKKLFPFEKFKVHKEIILMPDGSKIETALFARIEFLRSETRQYNKGETTLSETVYIYRKVVEWSI</sequence>
<protein>
    <submittedName>
        <fullName evidence="1">Uncharacterized protein</fullName>
    </submittedName>
</protein>
<reference evidence="1 2" key="1">
    <citation type="submission" date="2024-11" db="EMBL/GenBank/DDBJ databases">
        <title>Chromosome-level genome assembly of the freshwater bivalve Anodonta woodiana.</title>
        <authorList>
            <person name="Chen X."/>
        </authorList>
    </citation>
    <scope>NUCLEOTIDE SEQUENCE [LARGE SCALE GENOMIC DNA]</scope>
    <source>
        <strain evidence="1">MN2024</strain>
        <tissue evidence="1">Gills</tissue>
    </source>
</reference>
<organism evidence="1 2">
    <name type="scientific">Sinanodonta woodiana</name>
    <name type="common">Chinese pond mussel</name>
    <name type="synonym">Anodonta woodiana</name>
    <dbReference type="NCBI Taxonomy" id="1069815"/>
    <lineage>
        <taxon>Eukaryota</taxon>
        <taxon>Metazoa</taxon>
        <taxon>Spiralia</taxon>
        <taxon>Lophotrochozoa</taxon>
        <taxon>Mollusca</taxon>
        <taxon>Bivalvia</taxon>
        <taxon>Autobranchia</taxon>
        <taxon>Heteroconchia</taxon>
        <taxon>Palaeoheterodonta</taxon>
        <taxon>Unionida</taxon>
        <taxon>Unionoidea</taxon>
        <taxon>Unionidae</taxon>
        <taxon>Unioninae</taxon>
        <taxon>Sinanodonta</taxon>
    </lineage>
</organism>
<accession>A0ABD3UT71</accession>
<proteinExistence type="predicted"/>
<gene>
    <name evidence="1" type="ORF">ACJMK2_016224</name>
</gene>
<keyword evidence="2" id="KW-1185">Reference proteome</keyword>
<dbReference type="EMBL" id="JBJQND010000015">
    <property type="protein sequence ID" value="KAL3852605.1"/>
    <property type="molecule type" value="Genomic_DNA"/>
</dbReference>
<name>A0ABD3UT71_SINWO</name>
<dbReference type="AlphaFoldDB" id="A0ABD3UT71"/>